<dbReference type="CDD" id="cd00565">
    <property type="entry name" value="Ubl_ThiS"/>
    <property type="match status" value="1"/>
</dbReference>
<dbReference type="InterPro" id="IPR003749">
    <property type="entry name" value="ThiS/MoaD-like"/>
</dbReference>
<dbReference type="Pfam" id="PF02597">
    <property type="entry name" value="ThiS"/>
    <property type="match status" value="1"/>
</dbReference>
<dbReference type="AlphaFoldDB" id="A0A8J2BM35"/>
<dbReference type="EMBL" id="CAJNOB010000001">
    <property type="protein sequence ID" value="CAF0689144.1"/>
    <property type="molecule type" value="Genomic_DNA"/>
</dbReference>
<accession>A0A8J2BM35</accession>
<proteinExistence type="predicted"/>
<dbReference type="RefSeq" id="WP_174581633.1">
    <property type="nucleotide sequence ID" value="NZ_CAJNOB010000001.1"/>
</dbReference>
<gene>
    <name evidence="1" type="ORF">MPNT_10125</name>
</gene>
<dbReference type="NCBIfam" id="TIGR01683">
    <property type="entry name" value="thiS"/>
    <property type="match status" value="1"/>
</dbReference>
<evidence type="ECO:0000313" key="2">
    <source>
        <dbReference type="Proteomes" id="UP000663859"/>
    </source>
</evidence>
<dbReference type="InterPro" id="IPR012675">
    <property type="entry name" value="Beta-grasp_dom_sf"/>
</dbReference>
<comment type="caution">
    <text evidence="1">The sequence shown here is derived from an EMBL/GenBank/DDBJ whole genome shotgun (WGS) entry which is preliminary data.</text>
</comment>
<reference evidence="1" key="1">
    <citation type="submission" date="2021-02" db="EMBL/GenBank/DDBJ databases">
        <authorList>
            <person name="Cremers G."/>
            <person name="Picone N."/>
        </authorList>
    </citation>
    <scope>NUCLEOTIDE SEQUENCE</scope>
    <source>
        <strain evidence="1">PQ17</strain>
    </source>
</reference>
<organism evidence="1 2">
    <name type="scientific">Candidatus Methylacidithermus pantelleriae</name>
    <dbReference type="NCBI Taxonomy" id="2744239"/>
    <lineage>
        <taxon>Bacteria</taxon>
        <taxon>Pseudomonadati</taxon>
        <taxon>Verrucomicrobiota</taxon>
        <taxon>Methylacidiphilae</taxon>
        <taxon>Methylacidiphilales</taxon>
        <taxon>Methylacidiphilaceae</taxon>
        <taxon>Candidatus Methylacidithermus</taxon>
    </lineage>
</organism>
<dbReference type="InterPro" id="IPR016155">
    <property type="entry name" value="Mopterin_synth/thiamin_S_b"/>
</dbReference>
<dbReference type="PANTHER" id="PTHR34472">
    <property type="entry name" value="SULFUR CARRIER PROTEIN THIS"/>
    <property type="match status" value="1"/>
</dbReference>
<dbReference type="Proteomes" id="UP000663859">
    <property type="component" value="Unassembled WGS sequence"/>
</dbReference>
<dbReference type="Gene3D" id="3.10.20.30">
    <property type="match status" value="1"/>
</dbReference>
<protein>
    <submittedName>
        <fullName evidence="1">Thiamine biosynthesis protein ThiS</fullName>
    </submittedName>
</protein>
<dbReference type="InterPro" id="IPR010035">
    <property type="entry name" value="Thi_S"/>
</dbReference>
<evidence type="ECO:0000313" key="1">
    <source>
        <dbReference type="EMBL" id="CAF0689144.1"/>
    </source>
</evidence>
<sequence>MHELVSIRVNGQTLTVRTGLTLGELVTQWGLPARGLLVEVNQEVLPQNQWPTYALQQGDVIELVRITAGG</sequence>
<keyword evidence="2" id="KW-1185">Reference proteome</keyword>
<dbReference type="SUPFAM" id="SSF54285">
    <property type="entry name" value="MoaD/ThiS"/>
    <property type="match status" value="1"/>
</dbReference>
<name>A0A8J2BM35_9BACT</name>
<dbReference type="PANTHER" id="PTHR34472:SF1">
    <property type="entry name" value="SULFUR CARRIER PROTEIN THIS"/>
    <property type="match status" value="1"/>
</dbReference>